<dbReference type="GO" id="GO:0009072">
    <property type="term" value="P:aromatic amino acid metabolic process"/>
    <property type="evidence" value="ECO:0007669"/>
    <property type="project" value="InterPro"/>
</dbReference>
<protein>
    <submittedName>
        <fullName evidence="9">Aromatic amino acid hydroxylase</fullName>
    </submittedName>
</protein>
<dbReference type="CDD" id="cd00361">
    <property type="entry name" value="arom_aa_hydroxylase"/>
    <property type="match status" value="1"/>
</dbReference>
<keyword evidence="3 7" id="KW-0479">Metal-binding</keyword>
<name>A0A3A1QWE6_9BACI</name>
<dbReference type="PANTHER" id="PTHR11473:SF24">
    <property type="entry name" value="PHENYLALANINE-4-HYDROXYLASE"/>
    <property type="match status" value="1"/>
</dbReference>
<evidence type="ECO:0000256" key="1">
    <source>
        <dbReference type="ARBA" id="ARBA00001954"/>
    </source>
</evidence>
<dbReference type="Proteomes" id="UP000265801">
    <property type="component" value="Unassembled WGS sequence"/>
</dbReference>
<dbReference type="InterPro" id="IPR019774">
    <property type="entry name" value="Aromatic-AA_hydroxylase_C"/>
</dbReference>
<dbReference type="GO" id="GO:0005506">
    <property type="term" value="F:iron ion binding"/>
    <property type="evidence" value="ECO:0007669"/>
    <property type="project" value="InterPro"/>
</dbReference>
<keyword evidence="6" id="KW-0503">Monooxygenase</keyword>
<evidence type="ECO:0000256" key="3">
    <source>
        <dbReference type="ARBA" id="ARBA00022723"/>
    </source>
</evidence>
<evidence type="ECO:0000256" key="4">
    <source>
        <dbReference type="ARBA" id="ARBA00023002"/>
    </source>
</evidence>
<evidence type="ECO:0000256" key="6">
    <source>
        <dbReference type="ARBA" id="ARBA00023033"/>
    </source>
</evidence>
<dbReference type="NCBIfam" id="NF010657">
    <property type="entry name" value="PRK14056.1"/>
    <property type="match status" value="1"/>
</dbReference>
<organism evidence="9 10">
    <name type="scientific">Bacillus salacetis</name>
    <dbReference type="NCBI Taxonomy" id="2315464"/>
    <lineage>
        <taxon>Bacteria</taxon>
        <taxon>Bacillati</taxon>
        <taxon>Bacillota</taxon>
        <taxon>Bacilli</taxon>
        <taxon>Bacillales</taxon>
        <taxon>Bacillaceae</taxon>
        <taxon>Bacillus</taxon>
    </lineage>
</organism>
<dbReference type="PROSITE" id="PS51410">
    <property type="entry name" value="BH4_AAA_HYDROXYL_2"/>
    <property type="match status" value="1"/>
</dbReference>
<evidence type="ECO:0000259" key="8">
    <source>
        <dbReference type="PROSITE" id="PS51410"/>
    </source>
</evidence>
<reference evidence="9 10" key="1">
    <citation type="submission" date="2018-09" db="EMBL/GenBank/DDBJ databases">
        <title>Bacillus saliacetes sp. nov., isolated from Thai shrimp paste (Ka-pi).</title>
        <authorList>
            <person name="Daroonpunt R."/>
            <person name="Tanasupawat S."/>
            <person name="Yiamsombut S."/>
        </authorList>
    </citation>
    <scope>NUCLEOTIDE SEQUENCE [LARGE SCALE GENOMIC DNA]</scope>
    <source>
        <strain evidence="9 10">SKP7-4</strain>
    </source>
</reference>
<keyword evidence="5 7" id="KW-0408">Iron</keyword>
<feature type="domain" description="Biopterin-dependent aromatic amino acid hydroxylase family profile" evidence="8">
    <location>
        <begin position="1"/>
        <end position="340"/>
    </location>
</feature>
<evidence type="ECO:0000256" key="7">
    <source>
        <dbReference type="PIRSR" id="PIRSR601273-2"/>
    </source>
</evidence>
<feature type="binding site" evidence="7">
    <location>
        <position position="126"/>
    </location>
    <ligand>
        <name>Fe cation</name>
        <dbReference type="ChEBI" id="CHEBI:24875"/>
    </ligand>
</feature>
<accession>A0A3A1QWE6</accession>
<dbReference type="GO" id="GO:0016714">
    <property type="term" value="F:oxidoreductase activity, acting on paired donors, with incorporation or reduction of molecular oxygen, reduced pteridine as one donor, and incorporation of one atom of oxygen"/>
    <property type="evidence" value="ECO:0007669"/>
    <property type="project" value="InterPro"/>
</dbReference>
<keyword evidence="4" id="KW-0560">Oxidoreductase</keyword>
<sequence>MSTTLAKEIPLHLREFVSTQNYEDYTPSDHAVWRYVMRQNHAFLEDRAHPAFVKGLKGSGIAIEKIPEVSEMNEALGKIGWGAVIVDGLIPGTAFFDLQAHGILPIATDIRKVSNIEYTPAPDILHEAAGHAPILFDSTYSAFVKKIGAAGAKAFATKKEHEAFEAVRILTIVKESPDSTKEEILEAERNVREKQALVEQDSEAEQISRLFWWTVEFGLIGELEKPMVYGAGLLSSVGESKACLSDKVRKIPFSIEECIKTSYDVTTMQKQLFVCKSFEELIQAVEEFSASMAYRTGGASAVQKAIKSEKLATVEFNSGLQVSGVFSEMMKNEEGEPTFIRTTGETALAVHNRELKGHSKMTHPDGFGAPVGPLEGDVFLETLSQDEMRHAGVEIGNEVHLTFKSGITLEGGITGIIREDGKTILLSFTNCTVKQRDEILFHPSWGPFDLPVGSSIRSAYPGAADHSSFLSDENPEVETASANTELGELEILYQAVREIRENGLGAEPETRRLQEIAAELRAHHHDEWLLRLEILELLIESGLLPEEAGELQDELVHLAETPQFKRLIENGLALIPAAVQEVSS</sequence>
<feature type="binding site" evidence="7">
    <location>
        <position position="131"/>
    </location>
    <ligand>
        <name>Fe cation</name>
        <dbReference type="ChEBI" id="CHEBI:24875"/>
    </ligand>
</feature>
<gene>
    <name evidence="9" type="ORF">D3H55_12450</name>
</gene>
<dbReference type="EMBL" id="QXIR01000016">
    <property type="protein sequence ID" value="RIW32687.1"/>
    <property type="molecule type" value="Genomic_DNA"/>
</dbReference>
<dbReference type="Gene3D" id="1.10.800.10">
    <property type="entry name" value="Aromatic amino acid hydroxylase"/>
    <property type="match status" value="1"/>
</dbReference>
<dbReference type="InterPro" id="IPR036951">
    <property type="entry name" value="ArAA_hydroxylase_sf"/>
</dbReference>
<evidence type="ECO:0000256" key="2">
    <source>
        <dbReference type="ARBA" id="ARBA00009712"/>
    </source>
</evidence>
<proteinExistence type="inferred from homology"/>
<dbReference type="SUPFAM" id="SSF56534">
    <property type="entry name" value="Aromatic aminoacid monoxygenases, catalytic and oligomerization domains"/>
    <property type="match status" value="1"/>
</dbReference>
<comment type="cofactor">
    <cofactor evidence="1 7">
        <name>Fe(2+)</name>
        <dbReference type="ChEBI" id="CHEBI:29033"/>
    </cofactor>
</comment>
<dbReference type="AlphaFoldDB" id="A0A3A1QWE6"/>
<keyword evidence="10" id="KW-1185">Reference proteome</keyword>
<evidence type="ECO:0000256" key="5">
    <source>
        <dbReference type="ARBA" id="ARBA00023004"/>
    </source>
</evidence>
<dbReference type="OrthoDB" id="9780502at2"/>
<dbReference type="PRINTS" id="PR00372">
    <property type="entry name" value="FYWHYDRXLASE"/>
</dbReference>
<comment type="caution">
    <text evidence="9">The sequence shown here is derived from an EMBL/GenBank/DDBJ whole genome shotgun (WGS) entry which is preliminary data.</text>
</comment>
<evidence type="ECO:0000313" key="9">
    <source>
        <dbReference type="EMBL" id="RIW32687.1"/>
    </source>
</evidence>
<dbReference type="Pfam" id="PF00351">
    <property type="entry name" value="Biopterin_H"/>
    <property type="match status" value="2"/>
</dbReference>
<comment type="similarity">
    <text evidence="2">Belongs to the biopterin-dependent aromatic amino acid hydroxylase family.</text>
</comment>
<feature type="binding site" evidence="7">
    <location>
        <position position="216"/>
    </location>
    <ligand>
        <name>Fe cation</name>
        <dbReference type="ChEBI" id="CHEBI:24875"/>
    </ligand>
</feature>
<evidence type="ECO:0000313" key="10">
    <source>
        <dbReference type="Proteomes" id="UP000265801"/>
    </source>
</evidence>
<dbReference type="RefSeq" id="WP_119547246.1">
    <property type="nucleotide sequence ID" value="NZ_QXIR01000016.1"/>
</dbReference>
<dbReference type="InterPro" id="IPR001273">
    <property type="entry name" value="ArAA_hydroxylase"/>
</dbReference>
<dbReference type="PANTHER" id="PTHR11473">
    <property type="entry name" value="AROMATIC AMINO ACID HYDROXYLASE"/>
    <property type="match status" value="1"/>
</dbReference>
<dbReference type="InterPro" id="IPR036329">
    <property type="entry name" value="Aro-AA_hydroxylase_C_sf"/>
</dbReference>